<sequence>MRLMPLLQNADYNLTGQLVWPGAKLLNECFSNNTDIIRSRSINLLSSWDLELVRMKSYLCYFFI</sequence>
<accession>A0AAV9CRB8</accession>
<gene>
    <name evidence="1" type="ORF">QJS10_CPB17g00359</name>
</gene>
<reference evidence="1" key="1">
    <citation type="journal article" date="2023" name="Nat. Commun.">
        <title>Diploid and tetraploid genomes of Acorus and the evolution of monocots.</title>
        <authorList>
            <person name="Ma L."/>
            <person name="Liu K.W."/>
            <person name="Li Z."/>
            <person name="Hsiao Y.Y."/>
            <person name="Qi Y."/>
            <person name="Fu T."/>
            <person name="Tang G.D."/>
            <person name="Zhang D."/>
            <person name="Sun W.H."/>
            <person name="Liu D.K."/>
            <person name="Li Y."/>
            <person name="Chen G.Z."/>
            <person name="Liu X.D."/>
            <person name="Liao X.Y."/>
            <person name="Jiang Y.T."/>
            <person name="Yu X."/>
            <person name="Hao Y."/>
            <person name="Huang J."/>
            <person name="Zhao X.W."/>
            <person name="Ke S."/>
            <person name="Chen Y.Y."/>
            <person name="Wu W.L."/>
            <person name="Hsu J.L."/>
            <person name="Lin Y.F."/>
            <person name="Huang M.D."/>
            <person name="Li C.Y."/>
            <person name="Huang L."/>
            <person name="Wang Z.W."/>
            <person name="Zhao X."/>
            <person name="Zhong W.Y."/>
            <person name="Peng D.H."/>
            <person name="Ahmad S."/>
            <person name="Lan S."/>
            <person name="Zhang J.S."/>
            <person name="Tsai W.C."/>
            <person name="Van de Peer Y."/>
            <person name="Liu Z.J."/>
        </authorList>
    </citation>
    <scope>NUCLEOTIDE SEQUENCE</scope>
    <source>
        <strain evidence="1">CP</strain>
    </source>
</reference>
<name>A0AAV9CRB8_ACOCL</name>
<proteinExistence type="predicted"/>
<reference evidence="1" key="2">
    <citation type="submission" date="2023-06" db="EMBL/GenBank/DDBJ databases">
        <authorList>
            <person name="Ma L."/>
            <person name="Liu K.-W."/>
            <person name="Li Z."/>
            <person name="Hsiao Y.-Y."/>
            <person name="Qi Y."/>
            <person name="Fu T."/>
            <person name="Tang G."/>
            <person name="Zhang D."/>
            <person name="Sun W.-H."/>
            <person name="Liu D.-K."/>
            <person name="Li Y."/>
            <person name="Chen G.-Z."/>
            <person name="Liu X.-D."/>
            <person name="Liao X.-Y."/>
            <person name="Jiang Y.-T."/>
            <person name="Yu X."/>
            <person name="Hao Y."/>
            <person name="Huang J."/>
            <person name="Zhao X.-W."/>
            <person name="Ke S."/>
            <person name="Chen Y.-Y."/>
            <person name="Wu W.-L."/>
            <person name="Hsu J.-L."/>
            <person name="Lin Y.-F."/>
            <person name="Huang M.-D."/>
            <person name="Li C.-Y."/>
            <person name="Huang L."/>
            <person name="Wang Z.-W."/>
            <person name="Zhao X."/>
            <person name="Zhong W.-Y."/>
            <person name="Peng D.-H."/>
            <person name="Ahmad S."/>
            <person name="Lan S."/>
            <person name="Zhang J.-S."/>
            <person name="Tsai W.-C."/>
            <person name="Van De Peer Y."/>
            <person name="Liu Z.-J."/>
        </authorList>
    </citation>
    <scope>NUCLEOTIDE SEQUENCE</scope>
    <source>
        <strain evidence="1">CP</strain>
        <tissue evidence="1">Leaves</tissue>
    </source>
</reference>
<dbReference type="EMBL" id="JAUJYO010000017">
    <property type="protein sequence ID" value="KAK1291401.1"/>
    <property type="molecule type" value="Genomic_DNA"/>
</dbReference>
<evidence type="ECO:0000313" key="2">
    <source>
        <dbReference type="Proteomes" id="UP001180020"/>
    </source>
</evidence>
<comment type="caution">
    <text evidence="1">The sequence shown here is derived from an EMBL/GenBank/DDBJ whole genome shotgun (WGS) entry which is preliminary data.</text>
</comment>
<keyword evidence="2" id="KW-1185">Reference proteome</keyword>
<evidence type="ECO:0000313" key="1">
    <source>
        <dbReference type="EMBL" id="KAK1291401.1"/>
    </source>
</evidence>
<dbReference type="Proteomes" id="UP001180020">
    <property type="component" value="Unassembled WGS sequence"/>
</dbReference>
<organism evidence="1 2">
    <name type="scientific">Acorus calamus</name>
    <name type="common">Sweet flag</name>
    <dbReference type="NCBI Taxonomy" id="4465"/>
    <lineage>
        <taxon>Eukaryota</taxon>
        <taxon>Viridiplantae</taxon>
        <taxon>Streptophyta</taxon>
        <taxon>Embryophyta</taxon>
        <taxon>Tracheophyta</taxon>
        <taxon>Spermatophyta</taxon>
        <taxon>Magnoliopsida</taxon>
        <taxon>Liliopsida</taxon>
        <taxon>Acoraceae</taxon>
        <taxon>Acorus</taxon>
    </lineage>
</organism>
<dbReference type="AlphaFoldDB" id="A0AAV9CRB8"/>
<protein>
    <submittedName>
        <fullName evidence="1">Uncharacterized protein</fullName>
    </submittedName>
</protein>